<dbReference type="InterPro" id="IPR025282">
    <property type="entry name" value="DUF4214"/>
</dbReference>
<dbReference type="Pfam" id="PF00254">
    <property type="entry name" value="FKBP_C"/>
    <property type="match status" value="1"/>
</dbReference>
<dbReference type="Gene3D" id="3.10.50.40">
    <property type="match status" value="1"/>
</dbReference>
<dbReference type="Pfam" id="PF13946">
    <property type="entry name" value="DUF4214"/>
    <property type="match status" value="1"/>
</dbReference>
<evidence type="ECO:0000256" key="6">
    <source>
        <dbReference type="PROSITE-ProRule" id="PRU00277"/>
    </source>
</evidence>
<dbReference type="FunFam" id="3.10.50.40:FF:000006">
    <property type="entry name" value="Peptidyl-prolyl cis-trans isomerase"/>
    <property type="match status" value="1"/>
</dbReference>
<evidence type="ECO:0000256" key="4">
    <source>
        <dbReference type="ARBA" id="ARBA00023235"/>
    </source>
</evidence>
<dbReference type="Gene3D" id="1.10.3130.20">
    <property type="entry name" value="Phycobilisome linker domain"/>
    <property type="match status" value="1"/>
</dbReference>
<keyword evidence="4 6" id="KW-0413">Isomerase</keyword>
<name>A0A6L6Q5P5_9BURK</name>
<evidence type="ECO:0000313" key="9">
    <source>
        <dbReference type="EMBL" id="MTW05077.1"/>
    </source>
</evidence>
<keyword evidence="7" id="KW-0732">Signal</keyword>
<feature type="signal peptide" evidence="7">
    <location>
        <begin position="1"/>
        <end position="22"/>
    </location>
</feature>
<evidence type="ECO:0000256" key="7">
    <source>
        <dbReference type="SAM" id="SignalP"/>
    </source>
</evidence>
<proteinExistence type="inferred from homology"/>
<comment type="similarity">
    <text evidence="2">Belongs to the FKBP-type PPIase family.</text>
</comment>
<dbReference type="PROSITE" id="PS51257">
    <property type="entry name" value="PROKAR_LIPOPROTEIN"/>
    <property type="match status" value="1"/>
</dbReference>
<comment type="caution">
    <text evidence="9">The sequence shown here is derived from an EMBL/GenBank/DDBJ whole genome shotgun (WGS) entry which is preliminary data.</text>
</comment>
<organism evidence="9 10">
    <name type="scientific">Pseudoduganella ginsengisoli</name>
    <dbReference type="NCBI Taxonomy" id="1462440"/>
    <lineage>
        <taxon>Bacteria</taxon>
        <taxon>Pseudomonadati</taxon>
        <taxon>Pseudomonadota</taxon>
        <taxon>Betaproteobacteria</taxon>
        <taxon>Burkholderiales</taxon>
        <taxon>Oxalobacteraceae</taxon>
        <taxon>Telluria group</taxon>
        <taxon>Pseudoduganella</taxon>
    </lineage>
</organism>
<feature type="domain" description="PPIase FKBP-type" evidence="8">
    <location>
        <begin position="452"/>
        <end position="546"/>
    </location>
</feature>
<feature type="chain" id="PRO_5026648000" description="peptidylprolyl isomerase" evidence="7">
    <location>
        <begin position="23"/>
        <end position="546"/>
    </location>
</feature>
<dbReference type="AlphaFoldDB" id="A0A6L6Q5P5"/>
<keyword evidence="10" id="KW-1185">Reference proteome</keyword>
<dbReference type="PROSITE" id="PS50059">
    <property type="entry name" value="FKBP_PPIASE"/>
    <property type="match status" value="1"/>
</dbReference>
<reference evidence="9 10" key="1">
    <citation type="submission" date="2019-11" db="EMBL/GenBank/DDBJ databases">
        <title>Type strains purchased from KCTC, JCM and DSMZ.</title>
        <authorList>
            <person name="Lu H."/>
        </authorList>
    </citation>
    <scope>NUCLEOTIDE SEQUENCE [LARGE SCALE GENOMIC DNA]</scope>
    <source>
        <strain evidence="9 10">KCTC 42409</strain>
    </source>
</reference>
<evidence type="ECO:0000256" key="2">
    <source>
        <dbReference type="ARBA" id="ARBA00006577"/>
    </source>
</evidence>
<evidence type="ECO:0000259" key="8">
    <source>
        <dbReference type="PROSITE" id="PS50059"/>
    </source>
</evidence>
<keyword evidence="3 6" id="KW-0697">Rotamase</keyword>
<dbReference type="EC" id="5.2.1.8" evidence="6"/>
<comment type="function">
    <text evidence="5">PPIases accelerate the folding of proteins.</text>
</comment>
<dbReference type="GO" id="GO:0003755">
    <property type="term" value="F:peptidyl-prolyl cis-trans isomerase activity"/>
    <property type="evidence" value="ECO:0007669"/>
    <property type="project" value="UniProtKB-KW"/>
</dbReference>
<dbReference type="OrthoDB" id="480426at2"/>
<evidence type="ECO:0000256" key="5">
    <source>
        <dbReference type="ARBA" id="ARBA00056164"/>
    </source>
</evidence>
<protein>
    <recommendedName>
        <fullName evidence="6">peptidylprolyl isomerase</fullName>
        <ecNumber evidence="6">5.2.1.8</ecNumber>
    </recommendedName>
</protein>
<dbReference type="InterPro" id="IPR001179">
    <property type="entry name" value="PPIase_FKBP_dom"/>
</dbReference>
<dbReference type="InterPro" id="IPR038255">
    <property type="entry name" value="PBS_linker_sf"/>
</dbReference>
<dbReference type="InterPro" id="IPR046357">
    <property type="entry name" value="PPIase_dom_sf"/>
</dbReference>
<evidence type="ECO:0000313" key="10">
    <source>
        <dbReference type="Proteomes" id="UP000484015"/>
    </source>
</evidence>
<dbReference type="RefSeq" id="WP_155441430.1">
    <property type="nucleotide sequence ID" value="NZ_WNLA01000020.1"/>
</dbReference>
<evidence type="ECO:0000256" key="1">
    <source>
        <dbReference type="ARBA" id="ARBA00000971"/>
    </source>
</evidence>
<accession>A0A6L6Q5P5</accession>
<evidence type="ECO:0000256" key="3">
    <source>
        <dbReference type="ARBA" id="ARBA00023110"/>
    </source>
</evidence>
<gene>
    <name evidence="9" type="ORF">GM668_23670</name>
</gene>
<comment type="catalytic activity">
    <reaction evidence="1 6">
        <text>[protein]-peptidylproline (omega=180) = [protein]-peptidylproline (omega=0)</text>
        <dbReference type="Rhea" id="RHEA:16237"/>
        <dbReference type="Rhea" id="RHEA-COMP:10747"/>
        <dbReference type="Rhea" id="RHEA-COMP:10748"/>
        <dbReference type="ChEBI" id="CHEBI:83833"/>
        <dbReference type="ChEBI" id="CHEBI:83834"/>
        <dbReference type="EC" id="5.2.1.8"/>
    </reaction>
</comment>
<sequence length="546" mass="58256">MRPTLRRSLICASLLTAFVITGCGDGQNGAAPSGRAHMGAAVAATAAETVQPVIFSGVIANYTVTKTDAGYVVTDSTGADAPRTVAATARLRFADMSMAFDVEGTPGQAYRLYRAAFAREPDAGGLGYWIGALDHGASLYDVAGGFTNSVEFQNLYAGAKTNRDIISRYYVNVLKRQGEQSGMDYWTGILDDKRETPSGVLRYFSEGEENKNGTAAAIAAGVRYVEYGVRYPATTYPLRAAYQQSMSAEHTDFLTVAGTCPGNAALTYAAPVATTFEDQASTALATTVDVGLNACQVRLYWTQTDYYDSNAVLQGFFRQNREYDVGGGSLPAAARIGDKGVYATQTAYADSTKKIYAGKRTLSYALDADGDAFDKAVLTLTAVHTDTSNATTLTRTTRYRAGTDGTLQLLTVDERYGDGAYLVYTPDPTIVQPAKLIVTDTVAGTGAVAQNKNTLTVNYTGWLYDPKAPDLKGQKFDSSVGRQPFEFQLGAGKVISGWEQGMLGMRAGGKRTLVIPSPLGYGAYGSNSIIKPNTALVFDVELISVR</sequence>
<dbReference type="PANTHER" id="PTHR43811:SF19">
    <property type="entry name" value="39 KDA FK506-BINDING NUCLEAR PROTEIN"/>
    <property type="match status" value="1"/>
</dbReference>
<dbReference type="EMBL" id="WNLA01000020">
    <property type="protein sequence ID" value="MTW05077.1"/>
    <property type="molecule type" value="Genomic_DNA"/>
</dbReference>
<dbReference type="SUPFAM" id="SSF54534">
    <property type="entry name" value="FKBP-like"/>
    <property type="match status" value="1"/>
</dbReference>
<dbReference type="Proteomes" id="UP000484015">
    <property type="component" value="Unassembled WGS sequence"/>
</dbReference>
<dbReference type="PANTHER" id="PTHR43811">
    <property type="entry name" value="FKBP-TYPE PEPTIDYL-PROLYL CIS-TRANS ISOMERASE FKPA"/>
    <property type="match status" value="1"/>
</dbReference>